<name>A0A4Y7TA08_COPMI</name>
<reference evidence="2 3" key="1">
    <citation type="journal article" date="2019" name="Nat. Ecol. Evol.">
        <title>Megaphylogeny resolves global patterns of mushroom evolution.</title>
        <authorList>
            <person name="Varga T."/>
            <person name="Krizsan K."/>
            <person name="Foldi C."/>
            <person name="Dima B."/>
            <person name="Sanchez-Garcia M."/>
            <person name="Sanchez-Ramirez S."/>
            <person name="Szollosi G.J."/>
            <person name="Szarkandi J.G."/>
            <person name="Papp V."/>
            <person name="Albert L."/>
            <person name="Andreopoulos W."/>
            <person name="Angelini C."/>
            <person name="Antonin V."/>
            <person name="Barry K.W."/>
            <person name="Bougher N.L."/>
            <person name="Buchanan P."/>
            <person name="Buyck B."/>
            <person name="Bense V."/>
            <person name="Catcheside P."/>
            <person name="Chovatia M."/>
            <person name="Cooper J."/>
            <person name="Damon W."/>
            <person name="Desjardin D."/>
            <person name="Finy P."/>
            <person name="Geml J."/>
            <person name="Haridas S."/>
            <person name="Hughes K."/>
            <person name="Justo A."/>
            <person name="Karasinski D."/>
            <person name="Kautmanova I."/>
            <person name="Kiss B."/>
            <person name="Kocsube S."/>
            <person name="Kotiranta H."/>
            <person name="LaButti K.M."/>
            <person name="Lechner B.E."/>
            <person name="Liimatainen K."/>
            <person name="Lipzen A."/>
            <person name="Lukacs Z."/>
            <person name="Mihaltcheva S."/>
            <person name="Morgado L.N."/>
            <person name="Niskanen T."/>
            <person name="Noordeloos M.E."/>
            <person name="Ohm R.A."/>
            <person name="Ortiz-Santana B."/>
            <person name="Ovrebo C."/>
            <person name="Racz N."/>
            <person name="Riley R."/>
            <person name="Savchenko A."/>
            <person name="Shiryaev A."/>
            <person name="Soop K."/>
            <person name="Spirin V."/>
            <person name="Szebenyi C."/>
            <person name="Tomsovsky M."/>
            <person name="Tulloss R.E."/>
            <person name="Uehling J."/>
            <person name="Grigoriev I.V."/>
            <person name="Vagvolgyi C."/>
            <person name="Papp T."/>
            <person name="Martin F.M."/>
            <person name="Miettinen O."/>
            <person name="Hibbett D.S."/>
            <person name="Nagy L.G."/>
        </authorList>
    </citation>
    <scope>NUCLEOTIDE SEQUENCE [LARGE SCALE GENOMIC DNA]</scope>
    <source>
        <strain evidence="2 3">FP101781</strain>
    </source>
</reference>
<evidence type="ECO:0000313" key="2">
    <source>
        <dbReference type="EMBL" id="TEB31005.1"/>
    </source>
</evidence>
<keyword evidence="3" id="KW-1185">Reference proteome</keyword>
<evidence type="ECO:0000313" key="3">
    <source>
        <dbReference type="Proteomes" id="UP000298030"/>
    </source>
</evidence>
<dbReference type="Proteomes" id="UP000298030">
    <property type="component" value="Unassembled WGS sequence"/>
</dbReference>
<comment type="caution">
    <text evidence="2">The sequence shown here is derived from an EMBL/GenBank/DDBJ whole genome shotgun (WGS) entry which is preliminary data.</text>
</comment>
<sequence length="611" mass="69078">SNVSQLNRRAARDYEDILQCAIPTFNGLFPDSSLDDIVTRLLYINARWHGFAKLRMHTDATLILFEQMTAQLGDKRAKVQANAGAPSPPPPTQSTFRIVQPAPQPEEPALSTSVANDSRSGNARRPKKLNISTVKFHTLGHYPSNIRSFGPTDIYSTEWGESFHRSPKVWFKCTSKKLIRKEISMHERRRVRLKRVKYRLLANAKSPKVQELKEQRKASRNPNIHHYIGPSKNAPVYISQFAPNGNLLIKTIQGFLRHLKSHLLPRILRVMDPEIDDKTLQEDLRYLDSSKIVFKDDRIYTHRIMRIKYTTYDTRKDEDIIHLDTDQCNVMILNPAYSRGSLGHPFSYGKVIGILHAEVGYVGCIGHQGVEYDFYPLEFVWIRRYGVHPASGDFKLDQAELLPIDAPASHCFVDPSDILRACHMVPNFDKGRRYYDGKGRSTIANDGSDWERYFINRFVDHDMLMRYEWGLAVGHTYAYKDAAIANSDILRGQGLLSDDLAVPQEPRPPTTPDDPEAPENSEGGSTDGKGGGSADELGQEIAEGDAKDEEGEEGEGDDDDDDKEDKEDGEGGDDSEGDETDSDDDEQRRARDLEYDSEAEKELALFGCEDD</sequence>
<proteinExistence type="predicted"/>
<feature type="compositionally biased region" description="Polar residues" evidence="1">
    <location>
        <begin position="110"/>
        <end position="121"/>
    </location>
</feature>
<dbReference type="AlphaFoldDB" id="A0A4Y7TA08"/>
<feature type="compositionally biased region" description="Acidic residues" evidence="1">
    <location>
        <begin position="542"/>
        <end position="585"/>
    </location>
</feature>
<accession>A0A4Y7TA08</accession>
<organism evidence="2 3">
    <name type="scientific">Coprinellus micaceus</name>
    <name type="common">Glistening ink-cap mushroom</name>
    <name type="synonym">Coprinus micaceus</name>
    <dbReference type="NCBI Taxonomy" id="71717"/>
    <lineage>
        <taxon>Eukaryota</taxon>
        <taxon>Fungi</taxon>
        <taxon>Dikarya</taxon>
        <taxon>Basidiomycota</taxon>
        <taxon>Agaricomycotina</taxon>
        <taxon>Agaricomycetes</taxon>
        <taxon>Agaricomycetidae</taxon>
        <taxon>Agaricales</taxon>
        <taxon>Agaricineae</taxon>
        <taxon>Psathyrellaceae</taxon>
        <taxon>Coprinellus</taxon>
    </lineage>
</organism>
<feature type="compositionally biased region" description="Basic and acidic residues" evidence="1">
    <location>
        <begin position="586"/>
        <end position="603"/>
    </location>
</feature>
<protein>
    <submittedName>
        <fullName evidence="2">Uncharacterized protein</fullName>
    </submittedName>
</protein>
<dbReference type="STRING" id="71717.A0A4Y7TA08"/>
<dbReference type="EMBL" id="QPFP01000020">
    <property type="protein sequence ID" value="TEB31005.1"/>
    <property type="molecule type" value="Genomic_DNA"/>
</dbReference>
<gene>
    <name evidence="2" type="ORF">FA13DRAFT_1629839</name>
</gene>
<evidence type="ECO:0000256" key="1">
    <source>
        <dbReference type="SAM" id="MobiDB-lite"/>
    </source>
</evidence>
<feature type="region of interest" description="Disordered" evidence="1">
    <location>
        <begin position="76"/>
        <end position="129"/>
    </location>
</feature>
<dbReference type="OrthoDB" id="3183767at2759"/>
<feature type="region of interest" description="Disordered" evidence="1">
    <location>
        <begin position="499"/>
        <end position="611"/>
    </location>
</feature>
<feature type="non-terminal residue" evidence="2">
    <location>
        <position position="1"/>
    </location>
</feature>